<evidence type="ECO:0000313" key="4">
    <source>
        <dbReference type="EMBL" id="SDE08103.1"/>
    </source>
</evidence>
<sequence>MKKLYIWAALAAFAALNFSCSATLQRRYDRMHGISSTSSTSSTDRSSRSSDSDRDNQAADPNYRKDYDRVVDGNNSSANVSTPASGNSDYNQRLLNQYSDMDKLAEVVLYELDNLENRYNNLLNEYKNARSSSRQVMAMELDKISDDRLMLYKAYTNIYRNGKSDWANVKRDVDNTLREYRKKN</sequence>
<proteinExistence type="predicted"/>
<name>A0A1G7A0E5_9BACT</name>
<gene>
    <name evidence="4" type="ORF">SAMN04487996_103291</name>
</gene>
<keyword evidence="1" id="KW-0175">Coiled coil</keyword>
<evidence type="ECO:0000313" key="5">
    <source>
        <dbReference type="Proteomes" id="UP000198748"/>
    </source>
</evidence>
<organism evidence="4 5">
    <name type="scientific">Dyadobacter soli</name>
    <dbReference type="NCBI Taxonomy" id="659014"/>
    <lineage>
        <taxon>Bacteria</taxon>
        <taxon>Pseudomonadati</taxon>
        <taxon>Bacteroidota</taxon>
        <taxon>Cytophagia</taxon>
        <taxon>Cytophagales</taxon>
        <taxon>Spirosomataceae</taxon>
        <taxon>Dyadobacter</taxon>
    </lineage>
</organism>
<feature type="compositionally biased region" description="Low complexity" evidence="2">
    <location>
        <begin position="35"/>
        <end position="44"/>
    </location>
</feature>
<dbReference type="Proteomes" id="UP000198748">
    <property type="component" value="Unassembled WGS sequence"/>
</dbReference>
<feature type="chain" id="PRO_5011597229" evidence="3">
    <location>
        <begin position="23"/>
        <end position="184"/>
    </location>
</feature>
<protein>
    <submittedName>
        <fullName evidence="4">Uncharacterized protein</fullName>
    </submittedName>
</protein>
<feature type="compositionally biased region" description="Polar residues" evidence="2">
    <location>
        <begin position="73"/>
        <end position="90"/>
    </location>
</feature>
<feature type="region of interest" description="Disordered" evidence="2">
    <location>
        <begin position="33"/>
        <end position="90"/>
    </location>
</feature>
<evidence type="ECO:0000256" key="3">
    <source>
        <dbReference type="SAM" id="SignalP"/>
    </source>
</evidence>
<evidence type="ECO:0000256" key="2">
    <source>
        <dbReference type="SAM" id="MobiDB-lite"/>
    </source>
</evidence>
<dbReference type="RefSeq" id="WP_090147560.1">
    <property type="nucleotide sequence ID" value="NZ_FNAN01000003.1"/>
</dbReference>
<dbReference type="AlphaFoldDB" id="A0A1G7A0E5"/>
<dbReference type="STRING" id="659014.SAMN04487996_103291"/>
<keyword evidence="5" id="KW-1185">Reference proteome</keyword>
<dbReference type="EMBL" id="FNAN01000003">
    <property type="protein sequence ID" value="SDE08103.1"/>
    <property type="molecule type" value="Genomic_DNA"/>
</dbReference>
<evidence type="ECO:0000256" key="1">
    <source>
        <dbReference type="SAM" id="Coils"/>
    </source>
</evidence>
<keyword evidence="3" id="KW-0732">Signal</keyword>
<feature type="signal peptide" evidence="3">
    <location>
        <begin position="1"/>
        <end position="22"/>
    </location>
</feature>
<feature type="compositionally biased region" description="Basic and acidic residues" evidence="2">
    <location>
        <begin position="45"/>
        <end position="71"/>
    </location>
</feature>
<reference evidence="5" key="1">
    <citation type="submission" date="2016-10" db="EMBL/GenBank/DDBJ databases">
        <authorList>
            <person name="Varghese N."/>
            <person name="Submissions S."/>
        </authorList>
    </citation>
    <scope>NUCLEOTIDE SEQUENCE [LARGE SCALE GENOMIC DNA]</scope>
    <source>
        <strain evidence="5">DSM 25329</strain>
    </source>
</reference>
<accession>A0A1G7A0E5</accession>
<dbReference type="OrthoDB" id="947702at2"/>
<feature type="coiled-coil region" evidence="1">
    <location>
        <begin position="105"/>
        <end position="132"/>
    </location>
</feature>